<dbReference type="GO" id="GO:0032196">
    <property type="term" value="P:transposition"/>
    <property type="evidence" value="ECO:0007669"/>
    <property type="project" value="UniProtKB-KW"/>
</dbReference>
<evidence type="ECO:0000256" key="1">
    <source>
        <dbReference type="ARBA" id="ARBA00008761"/>
    </source>
</evidence>
<evidence type="ECO:0000256" key="4">
    <source>
        <dbReference type="ARBA" id="ARBA00023172"/>
    </source>
</evidence>
<dbReference type="EMBL" id="KY684110">
    <property type="protein sequence ID" value="ARF11880.1"/>
    <property type="molecule type" value="Genomic_DNA"/>
</dbReference>
<dbReference type="InterPro" id="IPR010095">
    <property type="entry name" value="Cas12f1-like_TNB"/>
</dbReference>
<dbReference type="NCBIfam" id="TIGR01766">
    <property type="entry name" value="IS200/IS605 family accessory protein TnpB-like domain"/>
    <property type="match status" value="1"/>
</dbReference>
<protein>
    <submittedName>
        <fullName evidence="6">Putative transposase</fullName>
    </submittedName>
</protein>
<feature type="domain" description="Probable transposase IS891/IS1136/IS1341" evidence="5">
    <location>
        <begin position="411"/>
        <end position="506"/>
    </location>
</feature>
<comment type="similarity">
    <text evidence="1">In the C-terminal section; belongs to the transposase 35 family.</text>
</comment>
<gene>
    <name evidence="6" type="ORF">Klosneuvirus_3_15</name>
</gene>
<organism evidence="6">
    <name type="scientific">Klosneuvirus KNV1</name>
    <dbReference type="NCBI Taxonomy" id="1977640"/>
    <lineage>
        <taxon>Viruses</taxon>
        <taxon>Varidnaviria</taxon>
        <taxon>Bamfordvirae</taxon>
        <taxon>Nucleocytoviricota</taxon>
        <taxon>Megaviricetes</taxon>
        <taxon>Imitervirales</taxon>
        <taxon>Mimiviridae</taxon>
        <taxon>Klosneuvirinae</taxon>
        <taxon>Klosneuvirus</taxon>
    </lineage>
</organism>
<name>A0A1V0SJI0_9VIRU</name>
<dbReference type="InterPro" id="IPR001959">
    <property type="entry name" value="Transposase"/>
</dbReference>
<proteinExistence type="inferred from homology"/>
<sequence>MSSSVKLKTITFNITDKHTRKIFNGMTKISKNIYNTTIFNITIFNKYKQTIFKKIYDELSSLQIDEKNKYDIHKRIYELYDINYKEYVNNIPIIKNNSKIIYKFITECCDTSYIINDFYKVIKYLVEYNIFKNNEIIYNDQNKYEVVDSIIEKILQSIYNKNYYRTYYQLINKEPITLQNEIFINQVKNNEKLFDTKLKIDWKKKIENVYKLKICSDNNIIGRVVYSHLNDDNGQLPSDLIINIVQKAYKGYTSFYVLKDKGIKCNMPKYIPKDGSYILPYYPRSFKIIGKDIRLTVGENISKNYLNIIKDDKLVCLNSNDKSDYKYYVSKNKMKLITKKKVSKQKNYIVNNKYIDKNNKHIINAYYVNIKIPEYIKDKDIKLIEIKPIYENYSYKICMTYEEKNETKEVKSLHMVKDSISIDLGMANLMSIYDPTGIQYLLKGGYLIWLNKKYNNLIDMLKSKAKKCNNLNTTKQIRKLLIERENNINNYFNNIVKWISTTYKDKTLVIIGYNKRWKDRIDLGRNVNRKFYQIPYCRLLDKLNDKLNGMGIKVSYNEESYTSKCDALSLEEIGKKIAYNGKRIKRGLFSSSSKKLINADINGAINIMRKYYKKNGEEITEISGTRICNPKSVKIPCEVDKPAGKGN</sequence>
<evidence type="ECO:0000256" key="2">
    <source>
        <dbReference type="ARBA" id="ARBA00022578"/>
    </source>
</evidence>
<dbReference type="GO" id="GO:0003677">
    <property type="term" value="F:DNA binding"/>
    <property type="evidence" value="ECO:0007669"/>
    <property type="project" value="UniProtKB-KW"/>
</dbReference>
<evidence type="ECO:0000259" key="5">
    <source>
        <dbReference type="Pfam" id="PF01385"/>
    </source>
</evidence>
<dbReference type="Pfam" id="PF01385">
    <property type="entry name" value="OrfB_IS605"/>
    <property type="match status" value="1"/>
</dbReference>
<keyword evidence="3" id="KW-0238">DNA-binding</keyword>
<keyword evidence="4" id="KW-0233">DNA recombination</keyword>
<reference evidence="6" key="1">
    <citation type="journal article" date="2017" name="Science">
        <title>Giant viruses with an expanded complement of translation system components.</title>
        <authorList>
            <person name="Schulz F."/>
            <person name="Yutin N."/>
            <person name="Ivanova N.N."/>
            <person name="Ortega D.R."/>
            <person name="Lee T.K."/>
            <person name="Vierheilig J."/>
            <person name="Daims H."/>
            <person name="Horn M."/>
            <person name="Wagner M."/>
            <person name="Jensen G.J."/>
            <person name="Kyrpides N.C."/>
            <person name="Koonin E.V."/>
            <person name="Woyke T."/>
        </authorList>
    </citation>
    <scope>NUCLEOTIDE SEQUENCE</scope>
    <source>
        <strain evidence="6">KNV1</strain>
    </source>
</reference>
<evidence type="ECO:0000256" key="3">
    <source>
        <dbReference type="ARBA" id="ARBA00023125"/>
    </source>
</evidence>
<keyword evidence="2" id="KW-0815">Transposition</keyword>
<accession>A0A1V0SJI0</accession>
<evidence type="ECO:0000313" key="6">
    <source>
        <dbReference type="EMBL" id="ARF11880.1"/>
    </source>
</evidence>
<dbReference type="GO" id="GO:0006310">
    <property type="term" value="P:DNA recombination"/>
    <property type="evidence" value="ECO:0007669"/>
    <property type="project" value="UniProtKB-KW"/>
</dbReference>